<evidence type="ECO:0000313" key="2">
    <source>
        <dbReference type="Proteomes" id="UP000280842"/>
    </source>
</evidence>
<accession>A0A3M0B7C2</accession>
<gene>
    <name evidence="1" type="ORF">CLV39_1584</name>
</gene>
<organism evidence="1 2">
    <name type="scientific">Hydrogenothermus marinus</name>
    <dbReference type="NCBI Taxonomy" id="133270"/>
    <lineage>
        <taxon>Bacteria</taxon>
        <taxon>Pseudomonadati</taxon>
        <taxon>Aquificota</taxon>
        <taxon>Aquificia</taxon>
        <taxon>Aquificales</taxon>
        <taxon>Hydrogenothermaceae</taxon>
        <taxon>Hydrogenothermus</taxon>
    </lineage>
</organism>
<dbReference type="Proteomes" id="UP000280842">
    <property type="component" value="Unassembled WGS sequence"/>
</dbReference>
<name>A0A3M0B7C2_9AQUI</name>
<dbReference type="AlphaFoldDB" id="A0A3M0B7C2"/>
<reference evidence="1 2" key="1">
    <citation type="submission" date="2018-10" db="EMBL/GenBank/DDBJ databases">
        <title>Genomic Encyclopedia of Archaeal and Bacterial Type Strains, Phase II (KMG-II): from individual species to whole genera.</title>
        <authorList>
            <person name="Goeker M."/>
        </authorList>
    </citation>
    <scope>NUCLEOTIDE SEQUENCE [LARGE SCALE GENOMIC DNA]</scope>
    <source>
        <strain evidence="1 2">VM1</strain>
    </source>
</reference>
<dbReference type="Gene3D" id="3.30.1660.40">
    <property type="entry name" value="FlgT, N-terminal domain"/>
    <property type="match status" value="1"/>
</dbReference>
<comment type="caution">
    <text evidence="1">The sequence shown here is derived from an EMBL/GenBank/DDBJ whole genome shotgun (WGS) entry which is preliminary data.</text>
</comment>
<protein>
    <submittedName>
        <fullName evidence="1">Uncharacterized protein</fullName>
    </submittedName>
</protein>
<keyword evidence="2" id="KW-1185">Reference proteome</keyword>
<dbReference type="OrthoDB" id="5395723at2"/>
<sequence length="372" mass="42591">MKRSFYILNLLIILLISNSIYAKHIKCKWQEGIGEASIIKDYSSAKMEACARAKWDALEKALGTQINVKSVIENFKLLDEVITKDVKGFITDVKIIKEENLGDAVRVTIKGCVYPQKAEKALSLISRNTMFNVIFIVQDRNNIELDDMNPVNVELINTLTQQGFEVYDFASDPDINPYEIENIISQRRFISLRRLLTRSLAKITIIGKIRFIYRTKAGQNIGYELYSPFNIILAQAQYYLLMKDKGRIRILSSGNVSAKGISSIDEYAKNKALESLAPKLADDILNKIQRYMISKRKFIIVYVKDIKSVSKNFEIKSNLQKLPWVKSVEDLGIGKFRVEYLENPIYLANALESIYGYKILTFSPTRIIINLN</sequence>
<dbReference type="EMBL" id="REFO01000016">
    <property type="protein sequence ID" value="RMA92536.1"/>
    <property type="molecule type" value="Genomic_DNA"/>
</dbReference>
<evidence type="ECO:0000313" key="1">
    <source>
        <dbReference type="EMBL" id="RMA92536.1"/>
    </source>
</evidence>
<dbReference type="RefSeq" id="WP_121923684.1">
    <property type="nucleotide sequence ID" value="NZ_REFO01000016.1"/>
</dbReference>
<proteinExistence type="predicted"/>
<dbReference type="InterPro" id="IPR038180">
    <property type="entry name" value="FlgT_N_sf"/>
</dbReference>